<evidence type="ECO:0000313" key="4">
    <source>
        <dbReference type="EMBL" id="MEZ8724530.1"/>
    </source>
</evidence>
<protein>
    <submittedName>
        <fullName evidence="4">Uncharacterized protein</fullName>
    </submittedName>
</protein>
<keyword evidence="3" id="KW-0732">Signal</keyword>
<keyword evidence="2" id="KW-0472">Membrane</keyword>
<dbReference type="EMBL" id="JBFSSG010000135">
    <property type="protein sequence ID" value="MEZ8724530.1"/>
    <property type="molecule type" value="Genomic_DNA"/>
</dbReference>
<evidence type="ECO:0000256" key="1">
    <source>
        <dbReference type="SAM" id="MobiDB-lite"/>
    </source>
</evidence>
<dbReference type="Proteomes" id="UP001570071">
    <property type="component" value="Unassembled WGS sequence"/>
</dbReference>
<sequence>MKRMILASCIGLIASGAYASDLSYGGPYSQMKLKLCSDTPPSRSILPDGSLVCDGEDNDPNAYCVGGFNYADTDIFNCGTERDFDSEDLNFNGIPDKDEDWDGDGIANGEDPNPTENGKINVDANGNGIPDSVEEFYDTIGRNTPDIVRCDSSDPDCSEFRYTLHDLVINNRELGETIRNMSADNVQNGTFTSQMKSLAKSVYQQHEFTRYDLELNRALIKGNNGGGVDNSSLIRSEFKDVDAKFAEVETNFDDVDENLFRSINVTRDAKDDILRALNNSSGVGLTSSQERQLRDAAKAKNNGTKLNDIKNYTSDTNRSISQVKDQVNTTLGAVASQAGRFSNLEGKISSLDGRFDTVDGQFSQLSDQIAAISGGQSTVDLSGVESSIDALSDKIDGIEGVGNGEGLAEISSKLDGLATGVTDIGELLKGVDASKAGIDGTCIQGGTCQGFYESAYEGDLSDVVTAQLDAMKTSIVDPFVSSFGNIDLSGAQRPKFGLPVPFYGYMSFDDYIDMDWIFGFLRFIFLASTAFYCRQIIFGG</sequence>
<dbReference type="Gene3D" id="1.20.5.340">
    <property type="match status" value="1"/>
</dbReference>
<evidence type="ECO:0000313" key="5">
    <source>
        <dbReference type="Proteomes" id="UP001570071"/>
    </source>
</evidence>
<keyword evidence="2" id="KW-1133">Transmembrane helix</keyword>
<feature type="signal peptide" evidence="3">
    <location>
        <begin position="1"/>
        <end position="19"/>
    </location>
</feature>
<keyword evidence="2" id="KW-0812">Transmembrane</keyword>
<evidence type="ECO:0000256" key="3">
    <source>
        <dbReference type="SAM" id="SignalP"/>
    </source>
</evidence>
<comment type="caution">
    <text evidence="4">The sequence shown here is derived from an EMBL/GenBank/DDBJ whole genome shotgun (WGS) entry which is preliminary data.</text>
</comment>
<proteinExistence type="predicted"/>
<feature type="region of interest" description="Disordered" evidence="1">
    <location>
        <begin position="95"/>
        <end position="117"/>
    </location>
</feature>
<organism evidence="4 5">
    <name type="scientific">Vibrio pomeroyi</name>
    <dbReference type="NCBI Taxonomy" id="198832"/>
    <lineage>
        <taxon>Bacteria</taxon>
        <taxon>Pseudomonadati</taxon>
        <taxon>Pseudomonadota</taxon>
        <taxon>Gammaproteobacteria</taxon>
        <taxon>Vibrionales</taxon>
        <taxon>Vibrionaceae</taxon>
        <taxon>Vibrio</taxon>
    </lineage>
</organism>
<name>A0ABV4N4Z0_9VIBR</name>
<dbReference type="RefSeq" id="WP_372126928.1">
    <property type="nucleotide sequence ID" value="NZ_JBFSSG010000135.1"/>
</dbReference>
<feature type="transmembrane region" description="Helical" evidence="2">
    <location>
        <begin position="516"/>
        <end position="533"/>
    </location>
</feature>
<reference evidence="4 5" key="1">
    <citation type="journal article" date="2024" name="ISME J.">
        <title>Tailless and filamentous prophages are predominant in marine Vibrio.</title>
        <authorList>
            <person name="Steensen K."/>
            <person name="Seneca J."/>
            <person name="Bartlau N."/>
            <person name="Yu X.A."/>
            <person name="Hussain F.A."/>
            <person name="Polz M.F."/>
        </authorList>
    </citation>
    <scope>NUCLEOTIDE SEQUENCE [LARGE SCALE GENOMIC DNA]</scope>
    <source>
        <strain evidence="4 5">10N.239.312.F12</strain>
    </source>
</reference>
<gene>
    <name evidence="4" type="ORF">AB6D66_26040</name>
</gene>
<feature type="chain" id="PRO_5046672202" evidence="3">
    <location>
        <begin position="20"/>
        <end position="540"/>
    </location>
</feature>
<evidence type="ECO:0000256" key="2">
    <source>
        <dbReference type="SAM" id="Phobius"/>
    </source>
</evidence>
<keyword evidence="5" id="KW-1185">Reference proteome</keyword>
<accession>A0ABV4N4Z0</accession>